<keyword evidence="1" id="KW-0175">Coiled coil</keyword>
<dbReference type="EMBL" id="UINC01059859">
    <property type="protein sequence ID" value="SVB83735.1"/>
    <property type="molecule type" value="Genomic_DNA"/>
</dbReference>
<feature type="non-terminal residue" evidence="3">
    <location>
        <position position="1"/>
    </location>
</feature>
<dbReference type="Gene3D" id="1.10.287.1490">
    <property type="match status" value="1"/>
</dbReference>
<keyword evidence="2" id="KW-0472">Membrane</keyword>
<feature type="coiled-coil region" evidence="1">
    <location>
        <begin position="116"/>
        <end position="164"/>
    </location>
</feature>
<name>A0A382H9D6_9ZZZZ</name>
<dbReference type="AlphaFoldDB" id="A0A382H9D6"/>
<protein>
    <submittedName>
        <fullName evidence="3">Uncharacterized protein</fullName>
    </submittedName>
</protein>
<feature type="non-terminal residue" evidence="3">
    <location>
        <position position="474"/>
    </location>
</feature>
<keyword evidence="2" id="KW-0812">Transmembrane</keyword>
<organism evidence="3">
    <name type="scientific">marine metagenome</name>
    <dbReference type="NCBI Taxonomy" id="408172"/>
    <lineage>
        <taxon>unclassified sequences</taxon>
        <taxon>metagenomes</taxon>
        <taxon>ecological metagenomes</taxon>
    </lineage>
</organism>
<evidence type="ECO:0000313" key="3">
    <source>
        <dbReference type="EMBL" id="SVB83735.1"/>
    </source>
</evidence>
<gene>
    <name evidence="3" type="ORF">METZ01_LOCUS236589</name>
</gene>
<accession>A0A382H9D6</accession>
<evidence type="ECO:0000256" key="2">
    <source>
        <dbReference type="SAM" id="Phobius"/>
    </source>
</evidence>
<sequence>ILFGWLKVTWVSIAMIVGIVFVSTFLAVALIMNEEELTEVNCKNPFCRLFIETHDPNADMPFVPDVEQNYTPIPEDEKNWTPIPEAEARGEDEPVCYSPACKKKYAEEADQGGSGTSEYEVKMNQQENLMDDINERTKVVIAKIKEKEAEVNKQKILVPELKEKWLDQKNDTQGNDGEIKSLEYKLKQMKKAYRDAYDVAETSEEITEAKRLKSEYNTFLIEFENALEESQEEIDSVGTYESDYEEAREALELMVEELRELRDEFQDLRIEMFKAKTSDQFINIRLSGTCLVLIENGYPTNCPTYVELKAAFDNTDPNFSGGFSPSESGNDIRRDKSPMQNYWNYYQQLPNWKIITVDPDAYMMTKGMLIEITAHHLKLKPDPESGIDFDKNEIYVQHGMSINKTCSHATVSPDMELISLAVKQFFDRCNNPEDDWKKIEARPIYDVLTLDKAYNPLWLNKVLHGEDYMENRYG</sequence>
<proteinExistence type="predicted"/>
<evidence type="ECO:0000256" key="1">
    <source>
        <dbReference type="SAM" id="Coils"/>
    </source>
</evidence>
<feature type="coiled-coil region" evidence="1">
    <location>
        <begin position="209"/>
        <end position="278"/>
    </location>
</feature>
<keyword evidence="2" id="KW-1133">Transmembrane helix</keyword>
<reference evidence="3" key="1">
    <citation type="submission" date="2018-05" db="EMBL/GenBank/DDBJ databases">
        <authorList>
            <person name="Lanie J.A."/>
            <person name="Ng W.-L."/>
            <person name="Kazmierczak K.M."/>
            <person name="Andrzejewski T.M."/>
            <person name="Davidsen T.M."/>
            <person name="Wayne K.J."/>
            <person name="Tettelin H."/>
            <person name="Glass J.I."/>
            <person name="Rusch D."/>
            <person name="Podicherti R."/>
            <person name="Tsui H.-C.T."/>
            <person name="Winkler M.E."/>
        </authorList>
    </citation>
    <scope>NUCLEOTIDE SEQUENCE</scope>
</reference>
<feature type="transmembrane region" description="Helical" evidence="2">
    <location>
        <begin position="12"/>
        <end position="32"/>
    </location>
</feature>